<dbReference type="GO" id="GO:0005886">
    <property type="term" value="C:plasma membrane"/>
    <property type="evidence" value="ECO:0007669"/>
    <property type="project" value="TreeGrafter"/>
</dbReference>
<feature type="transmembrane region" description="Helical" evidence="6">
    <location>
        <begin position="249"/>
        <end position="277"/>
    </location>
</feature>
<dbReference type="InterPro" id="IPR036259">
    <property type="entry name" value="MFS_trans_sf"/>
</dbReference>
<feature type="transmembrane region" description="Helical" evidence="6">
    <location>
        <begin position="477"/>
        <end position="496"/>
    </location>
</feature>
<keyword evidence="4 6" id="KW-0472">Membrane</keyword>
<evidence type="ECO:0000256" key="2">
    <source>
        <dbReference type="ARBA" id="ARBA00022692"/>
    </source>
</evidence>
<dbReference type="SUPFAM" id="SSF103473">
    <property type="entry name" value="MFS general substrate transporter"/>
    <property type="match status" value="2"/>
</dbReference>
<feature type="transmembrane region" description="Helical" evidence="6">
    <location>
        <begin position="376"/>
        <end position="394"/>
    </location>
</feature>
<evidence type="ECO:0000256" key="4">
    <source>
        <dbReference type="ARBA" id="ARBA00023136"/>
    </source>
</evidence>
<feature type="transmembrane region" description="Helical" evidence="6">
    <location>
        <begin position="289"/>
        <end position="310"/>
    </location>
</feature>
<dbReference type="InterPro" id="IPR020846">
    <property type="entry name" value="MFS_dom"/>
</dbReference>
<feature type="transmembrane region" description="Helical" evidence="6">
    <location>
        <begin position="611"/>
        <end position="634"/>
    </location>
</feature>
<feature type="transmembrane region" description="Helical" evidence="6">
    <location>
        <begin position="517"/>
        <end position="538"/>
    </location>
</feature>
<feature type="compositionally biased region" description="Basic and acidic residues" evidence="5">
    <location>
        <begin position="148"/>
        <end position="167"/>
    </location>
</feature>
<dbReference type="AlphaFoldDB" id="A0A9W9CCA2"/>
<feature type="transmembrane region" description="Helical" evidence="6">
    <location>
        <begin position="343"/>
        <end position="364"/>
    </location>
</feature>
<feature type="compositionally biased region" description="Low complexity" evidence="5">
    <location>
        <begin position="168"/>
        <end position="195"/>
    </location>
</feature>
<feature type="transmembrane region" description="Helical" evidence="6">
    <location>
        <begin position="655"/>
        <end position="674"/>
    </location>
</feature>
<feature type="transmembrane region" description="Helical" evidence="6">
    <location>
        <begin position="579"/>
        <end position="599"/>
    </location>
</feature>
<evidence type="ECO:0000313" key="8">
    <source>
        <dbReference type="EMBL" id="KAJ4356259.1"/>
    </source>
</evidence>
<dbReference type="OrthoDB" id="2351791at2759"/>
<comment type="caution">
    <text evidence="8">The sequence shown here is derived from an EMBL/GenBank/DDBJ whole genome shotgun (WGS) entry which is preliminary data.</text>
</comment>
<dbReference type="EMBL" id="JAPEUX010000003">
    <property type="protein sequence ID" value="KAJ4356259.1"/>
    <property type="molecule type" value="Genomic_DNA"/>
</dbReference>
<keyword evidence="9" id="KW-1185">Reference proteome</keyword>
<evidence type="ECO:0000256" key="3">
    <source>
        <dbReference type="ARBA" id="ARBA00022989"/>
    </source>
</evidence>
<dbReference type="InterPro" id="IPR011701">
    <property type="entry name" value="MFS"/>
</dbReference>
<feature type="transmembrane region" description="Helical" evidence="6">
    <location>
        <begin position="445"/>
        <end position="465"/>
    </location>
</feature>
<evidence type="ECO:0000259" key="7">
    <source>
        <dbReference type="PROSITE" id="PS50850"/>
    </source>
</evidence>
<feature type="region of interest" description="Disordered" evidence="5">
    <location>
        <begin position="32"/>
        <end position="97"/>
    </location>
</feature>
<feature type="domain" description="Major facilitator superfamily (MFS) profile" evidence="7">
    <location>
        <begin position="252"/>
        <end position="749"/>
    </location>
</feature>
<dbReference type="Proteomes" id="UP001140513">
    <property type="component" value="Unassembled WGS sequence"/>
</dbReference>
<dbReference type="RefSeq" id="XP_056073385.1">
    <property type="nucleotide sequence ID" value="XM_056213077.1"/>
</dbReference>
<protein>
    <recommendedName>
        <fullName evidence="7">Major facilitator superfamily (MFS) profile domain-containing protein</fullName>
    </recommendedName>
</protein>
<proteinExistence type="predicted"/>
<accession>A0A9W9CCA2</accession>
<feature type="transmembrane region" description="Helical" evidence="6">
    <location>
        <begin position="406"/>
        <end position="425"/>
    </location>
</feature>
<feature type="compositionally biased region" description="Low complexity" evidence="5">
    <location>
        <begin position="44"/>
        <end position="58"/>
    </location>
</feature>
<dbReference type="PROSITE" id="PS50850">
    <property type="entry name" value="MFS"/>
    <property type="match status" value="1"/>
</dbReference>
<evidence type="ECO:0000256" key="1">
    <source>
        <dbReference type="ARBA" id="ARBA00004141"/>
    </source>
</evidence>
<keyword evidence="3 6" id="KW-1133">Transmembrane helix</keyword>
<feature type="region of interest" description="Disordered" evidence="5">
    <location>
        <begin position="111"/>
        <end position="228"/>
    </location>
</feature>
<reference evidence="8" key="1">
    <citation type="submission" date="2022-10" db="EMBL/GenBank/DDBJ databases">
        <title>Tapping the CABI collections for fungal endophytes: first genome assemblies for Collariella, Neodidymelliopsis, Ascochyta clinopodiicola, Didymella pomorum, Didymosphaeria variabile, Neocosmospora piperis and Neocucurbitaria cava.</title>
        <authorList>
            <person name="Hill R."/>
        </authorList>
    </citation>
    <scope>NUCLEOTIDE SEQUENCE</scope>
    <source>
        <strain evidence="8">IMI 356815</strain>
    </source>
</reference>
<feature type="transmembrane region" description="Helical" evidence="6">
    <location>
        <begin position="726"/>
        <end position="749"/>
    </location>
</feature>
<feature type="transmembrane region" description="Helical" evidence="6">
    <location>
        <begin position="554"/>
        <end position="572"/>
    </location>
</feature>
<dbReference type="GeneID" id="80907820"/>
<dbReference type="GO" id="GO:0022857">
    <property type="term" value="F:transmembrane transporter activity"/>
    <property type="evidence" value="ECO:0007669"/>
    <property type="project" value="InterPro"/>
</dbReference>
<sequence>MNSDSAAPLPPPKDENIEQEHTIAFPELAHHAVSRPEHKVPSISQSKASAPSPDPSSALKTVAYSAFPPSRNGSPAPGTPGFGPSRNGTPTPEPTGAAQFIANLSEKQRAHLQFAVPKADSDRLSHFLEQPPRKTPVPDRFTFEALDSEARSGRELNSKVRRGDTKKSSYSYKSAKSNGSKSNRSSKSSRSASRSLHGRDESASAGRRTPGTPSTSRRVSFESMPKSRPRLKKEVRHFKGVALEVDWRFYATGICLALVNLVMAWDATAISIALPTIAVVLHGPSVNTFWLGISFLVAATAVIPLFSAFAEIFGRKAMLLAGLTLFIIGSLVTAIAGDMSTALFGRSIQGFGAGGVFVLSDLIITDLVSPLDKRRWSAVLGLVWAIGALTGPAVGEALAEQSQWRWIFWLNLPFCISSLLILAFFAKLKSTKYGSKLYELKQIDWVGFILMTGSLVAMLLGISWGGTTYAWSSPRTLIPIQFGLIGIILYCVWSWFAPFQSMISIDGFMDPTSLGMYFGTTVQGAIIGAYVFFMPLYFGVADAGMRDVPAGVRWFPWTIPLAIVILVTFVVISRWNAWIYAIWLGWLLVVFGVAMTTFYTRTSSDGKWISIAIVSGTGIGILFPSLHTASELIASRERDDERQRRAVTNSSYFHYLGKAFGVGMATCIFQNRLLQQLDTSEIYHGFAKEYAVESVSLLVRIRATPGGPGSAKVQIADMYVQSLKSVWTLMAVLAGIALLASCFMMPKILKEEKEAEMKNMDGTYMV</sequence>
<dbReference type="Pfam" id="PF07690">
    <property type="entry name" value="MFS_1"/>
    <property type="match status" value="1"/>
</dbReference>
<feature type="region of interest" description="Disordered" evidence="5">
    <location>
        <begin position="1"/>
        <end position="20"/>
    </location>
</feature>
<evidence type="ECO:0000256" key="6">
    <source>
        <dbReference type="SAM" id="Phobius"/>
    </source>
</evidence>
<dbReference type="PANTHER" id="PTHR23501">
    <property type="entry name" value="MAJOR FACILITATOR SUPERFAMILY"/>
    <property type="match status" value="1"/>
</dbReference>
<dbReference type="Gene3D" id="1.20.1250.20">
    <property type="entry name" value="MFS general substrate transporter like domains"/>
    <property type="match status" value="1"/>
</dbReference>
<comment type="subcellular location">
    <subcellularLocation>
        <location evidence="1">Membrane</location>
        <topology evidence="1">Multi-pass membrane protein</topology>
    </subcellularLocation>
</comment>
<evidence type="ECO:0000313" key="9">
    <source>
        <dbReference type="Proteomes" id="UP001140513"/>
    </source>
</evidence>
<dbReference type="PANTHER" id="PTHR23501:SF59">
    <property type="entry name" value="MAJOR FACILITATOR SUPERFAMILY (MFS) PROFILE DOMAIN-CONTAINING PROTEIN-RELATED"/>
    <property type="match status" value="1"/>
</dbReference>
<gene>
    <name evidence="8" type="ORF">N0V89_004290</name>
</gene>
<keyword evidence="2 6" id="KW-0812">Transmembrane</keyword>
<feature type="transmembrane region" description="Helical" evidence="6">
    <location>
        <begin position="317"/>
        <end position="337"/>
    </location>
</feature>
<evidence type="ECO:0000256" key="5">
    <source>
        <dbReference type="SAM" id="MobiDB-lite"/>
    </source>
</evidence>
<feature type="compositionally biased region" description="Low complexity" evidence="5">
    <location>
        <begin position="206"/>
        <end position="218"/>
    </location>
</feature>
<name>A0A9W9CCA2_9PLEO</name>
<organism evidence="8 9">
    <name type="scientific">Didymosphaeria variabile</name>
    <dbReference type="NCBI Taxonomy" id="1932322"/>
    <lineage>
        <taxon>Eukaryota</taxon>
        <taxon>Fungi</taxon>
        <taxon>Dikarya</taxon>
        <taxon>Ascomycota</taxon>
        <taxon>Pezizomycotina</taxon>
        <taxon>Dothideomycetes</taxon>
        <taxon>Pleosporomycetidae</taxon>
        <taxon>Pleosporales</taxon>
        <taxon>Massarineae</taxon>
        <taxon>Didymosphaeriaceae</taxon>
        <taxon>Didymosphaeria</taxon>
    </lineage>
</organism>